<evidence type="ECO:0000256" key="17">
    <source>
        <dbReference type="SAM" id="Phobius"/>
    </source>
</evidence>
<dbReference type="PANTHER" id="PTHR10989:SF16">
    <property type="entry name" value="AT02829P-RELATED"/>
    <property type="match status" value="1"/>
</dbReference>
<proteinExistence type="inferred from homology"/>
<evidence type="ECO:0000313" key="18">
    <source>
        <dbReference type="RefSeq" id="XP_013177407.1"/>
    </source>
</evidence>
<comment type="catalytic activity">
    <reaction evidence="10">
        <text>12-octadecanoyloxy-octadecanoate + H2O = 12-hydroxyoctadecanoate + octadecanoate + H(+)</text>
        <dbReference type="Rhea" id="RHEA:52080"/>
        <dbReference type="ChEBI" id="CHEBI:15377"/>
        <dbReference type="ChEBI" id="CHEBI:15378"/>
        <dbReference type="ChEBI" id="CHEBI:25629"/>
        <dbReference type="ChEBI" id="CHEBI:84201"/>
        <dbReference type="ChEBI" id="CHEBI:136330"/>
    </reaction>
    <physiologicalReaction direction="left-to-right" evidence="10">
        <dbReference type="Rhea" id="RHEA:52081"/>
    </physiologicalReaction>
</comment>
<comment type="catalytic activity">
    <reaction evidence="14">
        <text>13-(9Z-octadecenoyloxy)-octadecanoate + H2O = 13-hydroxy-octadecanoate + (9Z)-octadecenoate + H(+)</text>
        <dbReference type="Rhea" id="RHEA:52064"/>
        <dbReference type="ChEBI" id="CHEBI:15377"/>
        <dbReference type="ChEBI" id="CHEBI:15378"/>
        <dbReference type="ChEBI" id="CHEBI:30823"/>
        <dbReference type="ChEBI" id="CHEBI:136303"/>
        <dbReference type="ChEBI" id="CHEBI:136304"/>
    </reaction>
    <physiologicalReaction direction="left-to-right" evidence="14">
        <dbReference type="Rhea" id="RHEA:52065"/>
    </physiologicalReaction>
</comment>
<comment type="catalytic activity">
    <reaction evidence="15">
        <text>13-(9Z-hexadecenoyloxy)-octadecanoate + H2O = 13-hydroxy-octadecanoate + (9Z)-hexadecenoate + H(+)</text>
        <dbReference type="Rhea" id="RHEA:52076"/>
        <dbReference type="ChEBI" id="CHEBI:15377"/>
        <dbReference type="ChEBI" id="CHEBI:15378"/>
        <dbReference type="ChEBI" id="CHEBI:32372"/>
        <dbReference type="ChEBI" id="CHEBI:136304"/>
        <dbReference type="ChEBI" id="CHEBI:136315"/>
    </reaction>
    <physiologicalReaction direction="left-to-right" evidence="15">
        <dbReference type="Rhea" id="RHEA:52077"/>
    </physiologicalReaction>
</comment>
<dbReference type="Proteomes" id="UP000694872">
    <property type="component" value="Unplaced"/>
</dbReference>
<sequence>MTLTKNYAPYRLVGYASALALHGGNSLVMFLALQGDIMKDPQIKTFADLQWAYITIWNVVFQLLYPCLGILCDLPAILEIKEHVLIKQLKTYREILFASIIIPVGIFIAFVFWPIYLYDRELIFPAFIDKVFSQGSNHVMHTAIALILAWEFIFLPKSAPESHKINLIHTFGCYLLYLIVFFSTYFRIGAWPYPFLKLAQGTIFFPMIFISVGVLVYLIYLAQWPINNLIWGTKEITKKIN</sequence>
<evidence type="ECO:0000256" key="15">
    <source>
        <dbReference type="ARBA" id="ARBA00049322"/>
    </source>
</evidence>
<evidence type="ECO:0000313" key="19">
    <source>
        <dbReference type="RefSeq" id="XP_013177408.1"/>
    </source>
</evidence>
<dbReference type="KEGG" id="pxu:106124924"/>
<feature type="transmembrane region" description="Helical" evidence="17">
    <location>
        <begin position="95"/>
        <end position="118"/>
    </location>
</feature>
<dbReference type="AlphaFoldDB" id="A0AAJ6ZQM0"/>
<evidence type="ECO:0000256" key="6">
    <source>
        <dbReference type="ARBA" id="ARBA00023136"/>
    </source>
</evidence>
<gene>
    <name evidence="18 19" type="primary">LOC106124924</name>
</gene>
<keyword evidence="6 17" id="KW-0472">Membrane</keyword>
<evidence type="ECO:0000256" key="13">
    <source>
        <dbReference type="ARBA" id="ARBA00049221"/>
    </source>
</evidence>
<feature type="transmembrane region" description="Helical" evidence="17">
    <location>
        <begin position="167"/>
        <end position="186"/>
    </location>
</feature>
<protein>
    <submittedName>
        <fullName evidence="18 19">Androgen-dependent TFPI-regulating protein-like</fullName>
    </submittedName>
</protein>
<evidence type="ECO:0000256" key="8">
    <source>
        <dbReference type="ARBA" id="ARBA00047427"/>
    </source>
</evidence>
<name>A0AAJ6ZQM0_PAPXU</name>
<comment type="catalytic activity">
    <reaction evidence="8">
        <text>13-octadecanoyloxy-octadecanoate + H2O = 13-hydroxy-octadecanoate + octadecanoate + H(+)</text>
        <dbReference type="Rhea" id="RHEA:52084"/>
        <dbReference type="ChEBI" id="CHEBI:15377"/>
        <dbReference type="ChEBI" id="CHEBI:15378"/>
        <dbReference type="ChEBI" id="CHEBI:25629"/>
        <dbReference type="ChEBI" id="CHEBI:136304"/>
        <dbReference type="ChEBI" id="CHEBI:136335"/>
    </reaction>
    <physiologicalReaction direction="left-to-right" evidence="8">
        <dbReference type="Rhea" id="RHEA:52085"/>
    </physiologicalReaction>
</comment>
<keyword evidence="4 17" id="KW-0812">Transmembrane</keyword>
<dbReference type="RefSeq" id="XP_013177407.1">
    <property type="nucleotide sequence ID" value="XM_013321953.1"/>
</dbReference>
<feature type="transmembrane region" description="Helical" evidence="17">
    <location>
        <begin position="51"/>
        <end position="74"/>
    </location>
</feature>
<evidence type="ECO:0000256" key="12">
    <source>
        <dbReference type="ARBA" id="ARBA00048800"/>
    </source>
</evidence>
<evidence type="ECO:0000256" key="16">
    <source>
        <dbReference type="ARBA" id="ARBA00049428"/>
    </source>
</evidence>
<evidence type="ECO:0000256" key="11">
    <source>
        <dbReference type="ARBA" id="ARBA00048701"/>
    </source>
</evidence>
<dbReference type="RefSeq" id="XP_013177408.1">
    <property type="nucleotide sequence ID" value="XM_013321954.1"/>
</dbReference>
<dbReference type="PANTHER" id="PTHR10989">
    <property type="entry name" value="ANDROGEN-INDUCED PROTEIN 1-RELATED"/>
    <property type="match status" value="1"/>
</dbReference>
<comment type="catalytic activity">
    <reaction evidence="7">
        <text>12-hexadecanoyloxy-octadecanoate + H2O = 12-hydroxyoctadecanoate + hexadecanoate + H(+)</text>
        <dbReference type="Rhea" id="RHEA:52056"/>
        <dbReference type="ChEBI" id="CHEBI:7896"/>
        <dbReference type="ChEBI" id="CHEBI:15377"/>
        <dbReference type="ChEBI" id="CHEBI:15378"/>
        <dbReference type="ChEBI" id="CHEBI:83677"/>
        <dbReference type="ChEBI" id="CHEBI:84201"/>
    </reaction>
    <physiologicalReaction direction="left-to-right" evidence="7">
        <dbReference type="Rhea" id="RHEA:52057"/>
    </physiologicalReaction>
</comment>
<evidence type="ECO:0000256" key="1">
    <source>
        <dbReference type="ARBA" id="ARBA00000923"/>
    </source>
</evidence>
<evidence type="ECO:0000256" key="5">
    <source>
        <dbReference type="ARBA" id="ARBA00022989"/>
    </source>
</evidence>
<evidence type="ECO:0000256" key="7">
    <source>
        <dbReference type="ARBA" id="ARBA00047368"/>
    </source>
</evidence>
<evidence type="ECO:0000256" key="3">
    <source>
        <dbReference type="ARBA" id="ARBA00009300"/>
    </source>
</evidence>
<dbReference type="GeneID" id="106124924"/>
<comment type="subcellular location">
    <subcellularLocation>
        <location evidence="2">Endomembrane system</location>
        <topology evidence="2">Multi-pass membrane protein</topology>
    </subcellularLocation>
</comment>
<evidence type="ECO:0000256" key="10">
    <source>
        <dbReference type="ARBA" id="ARBA00048680"/>
    </source>
</evidence>
<evidence type="ECO:0000256" key="9">
    <source>
        <dbReference type="ARBA" id="ARBA00047863"/>
    </source>
</evidence>
<dbReference type="Pfam" id="PF04750">
    <property type="entry name" value="Far-17a_AIG1"/>
    <property type="match status" value="1"/>
</dbReference>
<feature type="transmembrane region" description="Helical" evidence="17">
    <location>
        <begin position="198"/>
        <end position="220"/>
    </location>
</feature>
<comment type="catalytic activity">
    <reaction evidence="16">
        <text>12-(9Z-hexadecenoyloxy)-octadecanoate + H2O = 12-hydroxyoctadecanoate + (9Z)-hexadecenoate + H(+)</text>
        <dbReference type="Rhea" id="RHEA:52072"/>
        <dbReference type="ChEBI" id="CHEBI:15377"/>
        <dbReference type="ChEBI" id="CHEBI:15378"/>
        <dbReference type="ChEBI" id="CHEBI:32372"/>
        <dbReference type="ChEBI" id="CHEBI:84201"/>
        <dbReference type="ChEBI" id="CHEBI:136312"/>
    </reaction>
    <physiologicalReaction direction="left-to-right" evidence="16">
        <dbReference type="Rhea" id="RHEA:52073"/>
    </physiologicalReaction>
</comment>
<evidence type="ECO:0000256" key="2">
    <source>
        <dbReference type="ARBA" id="ARBA00004127"/>
    </source>
</evidence>
<dbReference type="GO" id="GO:0012505">
    <property type="term" value="C:endomembrane system"/>
    <property type="evidence" value="ECO:0007669"/>
    <property type="project" value="UniProtKB-SubCell"/>
</dbReference>
<dbReference type="InterPro" id="IPR006838">
    <property type="entry name" value="ADTRP_AIG1"/>
</dbReference>
<comment type="catalytic activity">
    <reaction evidence="1">
        <text>9-(9Z-hexadecenoyloxy)-octadecanoate + H2O = (9Z)-hexadecenoate + 9-hydroxy-octadecanoate + H(+)</text>
        <dbReference type="Rhea" id="RHEA:52068"/>
        <dbReference type="ChEBI" id="CHEBI:15377"/>
        <dbReference type="ChEBI" id="CHEBI:15378"/>
        <dbReference type="ChEBI" id="CHEBI:32372"/>
        <dbReference type="ChEBI" id="CHEBI:136286"/>
        <dbReference type="ChEBI" id="CHEBI:136309"/>
    </reaction>
    <physiologicalReaction direction="left-to-right" evidence="1">
        <dbReference type="Rhea" id="RHEA:52069"/>
    </physiologicalReaction>
</comment>
<keyword evidence="5 17" id="KW-1133">Transmembrane helix</keyword>
<comment type="catalytic activity">
    <reaction evidence="12">
        <text>9-(9Z-octadecenoyloxy)-octadecanoate + H2O = 9-hydroxy-octadecanoate + (9Z)-octadecenoate + H(+)</text>
        <dbReference type="Rhea" id="RHEA:52048"/>
        <dbReference type="ChEBI" id="CHEBI:15377"/>
        <dbReference type="ChEBI" id="CHEBI:15378"/>
        <dbReference type="ChEBI" id="CHEBI:30823"/>
        <dbReference type="ChEBI" id="CHEBI:136282"/>
        <dbReference type="ChEBI" id="CHEBI:136286"/>
    </reaction>
    <physiologicalReaction direction="left-to-right" evidence="12">
        <dbReference type="Rhea" id="RHEA:52049"/>
    </physiologicalReaction>
</comment>
<comment type="similarity">
    <text evidence="3">Belongs to the AIG1 family.</text>
</comment>
<feature type="transmembrane region" description="Helical" evidence="17">
    <location>
        <begin position="12"/>
        <end position="31"/>
    </location>
</feature>
<evidence type="ECO:0000256" key="4">
    <source>
        <dbReference type="ARBA" id="ARBA00022692"/>
    </source>
</evidence>
<comment type="catalytic activity">
    <reaction evidence="13">
        <text>9-octadecanoyloxy-octadecanoate + H2O = 9-hydroxy-octadecanoate + octadecanoate + H(+)</text>
        <dbReference type="Rhea" id="RHEA:52096"/>
        <dbReference type="ChEBI" id="CHEBI:15377"/>
        <dbReference type="ChEBI" id="CHEBI:15378"/>
        <dbReference type="ChEBI" id="CHEBI:25629"/>
        <dbReference type="ChEBI" id="CHEBI:136286"/>
        <dbReference type="ChEBI" id="CHEBI:136373"/>
    </reaction>
    <physiologicalReaction direction="left-to-right" evidence="13">
        <dbReference type="Rhea" id="RHEA:52097"/>
    </physiologicalReaction>
</comment>
<organism evidence="18">
    <name type="scientific">Papilio xuthus</name>
    <name type="common">Asian swallowtail butterfly</name>
    <dbReference type="NCBI Taxonomy" id="66420"/>
    <lineage>
        <taxon>Eukaryota</taxon>
        <taxon>Metazoa</taxon>
        <taxon>Ecdysozoa</taxon>
        <taxon>Arthropoda</taxon>
        <taxon>Hexapoda</taxon>
        <taxon>Insecta</taxon>
        <taxon>Pterygota</taxon>
        <taxon>Neoptera</taxon>
        <taxon>Endopterygota</taxon>
        <taxon>Lepidoptera</taxon>
        <taxon>Glossata</taxon>
        <taxon>Ditrysia</taxon>
        <taxon>Papilionoidea</taxon>
        <taxon>Papilionidae</taxon>
        <taxon>Papilioninae</taxon>
        <taxon>Papilio</taxon>
    </lineage>
</organism>
<accession>A0AAJ6ZQM0</accession>
<reference evidence="18 19" key="1">
    <citation type="submission" date="2025-04" db="UniProtKB">
        <authorList>
            <consortium name="RefSeq"/>
        </authorList>
    </citation>
    <scope>IDENTIFICATION</scope>
</reference>
<comment type="catalytic activity">
    <reaction evidence="11">
        <text>12-(9Z-octadecenoyloxy)-octadecanoate + H2O = 12-hydroxyoctadecanoate + (9Z)-octadecenoate + H(+)</text>
        <dbReference type="Rhea" id="RHEA:52060"/>
        <dbReference type="ChEBI" id="CHEBI:15377"/>
        <dbReference type="ChEBI" id="CHEBI:15378"/>
        <dbReference type="ChEBI" id="CHEBI:30823"/>
        <dbReference type="ChEBI" id="CHEBI:84201"/>
        <dbReference type="ChEBI" id="CHEBI:136302"/>
    </reaction>
    <physiologicalReaction direction="left-to-right" evidence="11">
        <dbReference type="Rhea" id="RHEA:52061"/>
    </physiologicalReaction>
</comment>
<comment type="catalytic activity">
    <reaction evidence="9">
        <text>9-hexadecanoyloxy-octadecanoate + H2O = 9-hydroxy-octadecanoate + hexadecanoate + H(+)</text>
        <dbReference type="Rhea" id="RHEA:52052"/>
        <dbReference type="ChEBI" id="CHEBI:7896"/>
        <dbReference type="ChEBI" id="CHEBI:15377"/>
        <dbReference type="ChEBI" id="CHEBI:15378"/>
        <dbReference type="ChEBI" id="CHEBI:83670"/>
        <dbReference type="ChEBI" id="CHEBI:136286"/>
    </reaction>
    <physiologicalReaction direction="left-to-right" evidence="9">
        <dbReference type="Rhea" id="RHEA:52053"/>
    </physiologicalReaction>
</comment>
<feature type="transmembrane region" description="Helical" evidence="17">
    <location>
        <begin position="138"/>
        <end position="155"/>
    </location>
</feature>
<dbReference type="GO" id="GO:0016020">
    <property type="term" value="C:membrane"/>
    <property type="evidence" value="ECO:0007669"/>
    <property type="project" value="InterPro"/>
</dbReference>
<evidence type="ECO:0000256" key="14">
    <source>
        <dbReference type="ARBA" id="ARBA00049296"/>
    </source>
</evidence>